<organism evidence="1 2">
    <name type="scientific">Rhizobium changzhiense</name>
    <dbReference type="NCBI Taxonomy" id="2692317"/>
    <lineage>
        <taxon>Bacteria</taxon>
        <taxon>Pseudomonadati</taxon>
        <taxon>Pseudomonadota</taxon>
        <taxon>Alphaproteobacteria</taxon>
        <taxon>Hyphomicrobiales</taxon>
        <taxon>Rhizobiaceae</taxon>
        <taxon>Rhizobium/Agrobacterium group</taxon>
        <taxon>Rhizobium</taxon>
    </lineage>
</organism>
<dbReference type="EMBL" id="JACCPJ010000009">
    <property type="protein sequence ID" value="NZD64555.1"/>
    <property type="molecule type" value="Genomic_DNA"/>
</dbReference>
<proteinExistence type="predicted"/>
<evidence type="ECO:0000313" key="2">
    <source>
        <dbReference type="Proteomes" id="UP000532162"/>
    </source>
</evidence>
<accession>A0A7Z0ZUF0</accession>
<gene>
    <name evidence="1" type="ORF">HX900_26135</name>
</gene>
<dbReference type="InterPro" id="IPR054228">
    <property type="entry name" value="DUF6953"/>
</dbReference>
<dbReference type="RefSeq" id="WP_180696366.1">
    <property type="nucleotide sequence ID" value="NZ_JACCPJ010000009.1"/>
</dbReference>
<dbReference type="Proteomes" id="UP000532162">
    <property type="component" value="Unassembled WGS sequence"/>
</dbReference>
<comment type="caution">
    <text evidence="1">The sequence shown here is derived from an EMBL/GenBank/DDBJ whole genome shotgun (WGS) entry which is preliminary data.</text>
</comment>
<dbReference type="AlphaFoldDB" id="A0A7Z0ZUF0"/>
<dbReference type="Pfam" id="PF22266">
    <property type="entry name" value="DUF6953"/>
    <property type="match status" value="1"/>
</dbReference>
<protein>
    <submittedName>
        <fullName evidence="1">Uncharacterized protein</fullName>
    </submittedName>
</protein>
<sequence>MAAKDVAEWMVEFMGQDYWLYQEIVVYEIRDRFGEDYVYINESGNLAISRAVLREFRKLTEGKLVWERGERAWRPARLDEAGKRTAD</sequence>
<evidence type="ECO:0000313" key="1">
    <source>
        <dbReference type="EMBL" id="NZD64555.1"/>
    </source>
</evidence>
<name>A0A7Z0ZUF0_9HYPH</name>
<reference evidence="1 2" key="1">
    <citation type="submission" date="2020-07" db="EMBL/GenBank/DDBJ databases">
        <authorList>
            <person name="Sun Q."/>
        </authorList>
    </citation>
    <scope>NUCLEOTIDE SEQUENCE [LARGE SCALE GENOMIC DNA]</scope>
    <source>
        <strain evidence="1 2">WYCCWR 11290</strain>
    </source>
</reference>